<dbReference type="SUPFAM" id="SSF160369">
    <property type="entry name" value="Ribosomal protein L10-like"/>
    <property type="match status" value="1"/>
</dbReference>
<dbReference type="GeneID" id="88174412"/>
<keyword evidence="3" id="KW-1185">Reference proteome</keyword>
<dbReference type="CDD" id="cd05797">
    <property type="entry name" value="Ribosomal_L10"/>
    <property type="match status" value="1"/>
</dbReference>
<reference evidence="2 3" key="1">
    <citation type="submission" date="2023-10" db="EMBL/GenBank/DDBJ databases">
        <title>Draft Genome Sequence of Candida saopaulonensis from a very Premature Infant with Sepsis.</title>
        <authorList>
            <person name="Ning Y."/>
            <person name="Dai R."/>
            <person name="Xiao M."/>
            <person name="Xu Y."/>
            <person name="Yan Q."/>
            <person name="Zhang L."/>
        </authorList>
    </citation>
    <scope>NUCLEOTIDE SEQUENCE [LARGE SCALE GENOMIC DNA]</scope>
    <source>
        <strain evidence="2 3">19XY460</strain>
    </source>
</reference>
<name>A0AAX4HBV2_9ASCO</name>
<accession>A0AAX4HBV2</accession>
<comment type="similarity">
    <text evidence="1">Belongs to the universal ribosomal protein uL10 family.</text>
</comment>
<dbReference type="PANTHER" id="PTHR11560">
    <property type="entry name" value="39S RIBOSOMAL PROTEIN L10, MITOCHONDRIAL"/>
    <property type="match status" value="1"/>
</dbReference>
<dbReference type="InterPro" id="IPR043141">
    <property type="entry name" value="Ribosomal_uL10-like_sf"/>
</dbReference>
<evidence type="ECO:0000313" key="3">
    <source>
        <dbReference type="Proteomes" id="UP001338582"/>
    </source>
</evidence>
<dbReference type="KEGG" id="asau:88174412"/>
<evidence type="ECO:0000313" key="2">
    <source>
        <dbReference type="EMBL" id="WPK26005.1"/>
    </source>
</evidence>
<sequence length="257" mass="28375">MRSLLSPLGAVARAASFRMLQTSAMRTFSVSALSGFSGSKTVGSEQKNTLSSEAPRKTGKNILSRKTFLVDFYKHMNDTNDILLYVHHNNMVKADTLRIRSDLQRLGVQLLFLRNGIYKVYLRSSEEENPALAEATQKNKHVKHPLSVLLNGPTAVIAIKECNPRVVESVMKVLKSANDKLMLMGARVETAVYTASQVDQFKSLPTKEELQAQLAGLLAYLGGAGLVRTLESNGTALYLTLEQRSKDMDPLEKSEES</sequence>
<dbReference type="Gene3D" id="3.30.70.1730">
    <property type="match status" value="1"/>
</dbReference>
<dbReference type="EMBL" id="CP138897">
    <property type="protein sequence ID" value="WPK26005.1"/>
    <property type="molecule type" value="Genomic_DNA"/>
</dbReference>
<evidence type="ECO:0000256" key="1">
    <source>
        <dbReference type="ARBA" id="ARBA00008889"/>
    </source>
</evidence>
<dbReference type="Proteomes" id="UP001338582">
    <property type="component" value="Chromosome 4"/>
</dbReference>
<protein>
    <submittedName>
        <fullName evidence="2">Uncharacterized protein</fullName>
    </submittedName>
</protein>
<gene>
    <name evidence="2" type="ORF">PUMCH_003348</name>
</gene>
<dbReference type="AlphaFoldDB" id="A0AAX4HBV2"/>
<dbReference type="RefSeq" id="XP_062878387.1">
    <property type="nucleotide sequence ID" value="XM_063022317.1"/>
</dbReference>
<dbReference type="InterPro" id="IPR047865">
    <property type="entry name" value="Ribosomal_uL10_bac_type"/>
</dbReference>
<proteinExistence type="inferred from homology"/>
<organism evidence="2 3">
    <name type="scientific">Australozyma saopauloensis</name>
    <dbReference type="NCBI Taxonomy" id="291208"/>
    <lineage>
        <taxon>Eukaryota</taxon>
        <taxon>Fungi</taxon>
        <taxon>Dikarya</taxon>
        <taxon>Ascomycota</taxon>
        <taxon>Saccharomycotina</taxon>
        <taxon>Pichiomycetes</taxon>
        <taxon>Metschnikowiaceae</taxon>
        <taxon>Australozyma</taxon>
    </lineage>
</organism>